<evidence type="ECO:0000313" key="3">
    <source>
        <dbReference type="EMBL" id="CAB4825316.1"/>
    </source>
</evidence>
<sequence length="259" mass="29230">MNPEELFAFERMERLQEFAADKNLNALAHNWVFHSMQQKYLYNFDWLGRPIIQYPEDMVAIQELIWKVRPTLVIETGIAHGGSLVLSASMLALLDYCEAVESGQTLDPKTSSRQVIGIDIDIRSHNRGAIEAHPLSGLITMVEGSSVDKNVIDKVHKLAAGHKSVMVFMDSNHTHEHVLGELNAYAHLVTVGSYCVVFDTFVEDMPPKYFPDRPWDTGNSPKTAVHEYLGKHSEFEIDKSIDHKLLISVAPDGYLRRVS</sequence>
<proteinExistence type="predicted"/>
<dbReference type="SUPFAM" id="SSF53335">
    <property type="entry name" value="S-adenosyl-L-methionine-dependent methyltransferases"/>
    <property type="match status" value="1"/>
</dbReference>
<dbReference type="AlphaFoldDB" id="A0A6J6ZXK6"/>
<dbReference type="Pfam" id="PF04989">
    <property type="entry name" value="RMNT_CmcI"/>
    <property type="match status" value="1"/>
</dbReference>
<dbReference type="GO" id="GO:0071770">
    <property type="term" value="P:DIM/DIP cell wall layer assembly"/>
    <property type="evidence" value="ECO:0007669"/>
    <property type="project" value="TreeGrafter"/>
</dbReference>
<dbReference type="GO" id="GO:0008610">
    <property type="term" value="P:lipid biosynthetic process"/>
    <property type="evidence" value="ECO:0007669"/>
    <property type="project" value="InterPro"/>
</dbReference>
<keyword evidence="2" id="KW-0808">Transferase</keyword>
<accession>A0A6J6ZXK6</accession>
<dbReference type="InterPro" id="IPR007072">
    <property type="entry name" value="RNMT_CmcI"/>
</dbReference>
<dbReference type="EMBL" id="CAFAAL010000327">
    <property type="protein sequence ID" value="CAB4825316.1"/>
    <property type="molecule type" value="Genomic_DNA"/>
</dbReference>
<name>A0A6J6ZXK6_9ZZZZ</name>
<dbReference type="GO" id="GO:0008168">
    <property type="term" value="F:methyltransferase activity"/>
    <property type="evidence" value="ECO:0007669"/>
    <property type="project" value="UniProtKB-KW"/>
</dbReference>
<protein>
    <submittedName>
        <fullName evidence="3">Unannotated protein</fullName>
    </submittedName>
</protein>
<keyword evidence="1" id="KW-0489">Methyltransferase</keyword>
<dbReference type="PANTHER" id="PTHR40048:SF1">
    <property type="entry name" value="RHAMNOSYL O-METHYLTRANSFERASE"/>
    <property type="match status" value="1"/>
</dbReference>
<dbReference type="GO" id="GO:0032259">
    <property type="term" value="P:methylation"/>
    <property type="evidence" value="ECO:0007669"/>
    <property type="project" value="UniProtKB-KW"/>
</dbReference>
<dbReference type="PANTHER" id="PTHR40048">
    <property type="entry name" value="RHAMNOSYL O-METHYLTRANSFERASE"/>
    <property type="match status" value="1"/>
</dbReference>
<evidence type="ECO:0000256" key="2">
    <source>
        <dbReference type="ARBA" id="ARBA00022679"/>
    </source>
</evidence>
<dbReference type="Gene3D" id="3.40.50.150">
    <property type="entry name" value="Vaccinia Virus protein VP39"/>
    <property type="match status" value="1"/>
</dbReference>
<organism evidence="3">
    <name type="scientific">freshwater metagenome</name>
    <dbReference type="NCBI Taxonomy" id="449393"/>
    <lineage>
        <taxon>unclassified sequences</taxon>
        <taxon>metagenomes</taxon>
        <taxon>ecological metagenomes</taxon>
    </lineage>
</organism>
<gene>
    <name evidence="3" type="ORF">UFOPK3004_02077</name>
</gene>
<evidence type="ECO:0000256" key="1">
    <source>
        <dbReference type="ARBA" id="ARBA00022603"/>
    </source>
</evidence>
<reference evidence="3" key="1">
    <citation type="submission" date="2020-05" db="EMBL/GenBank/DDBJ databases">
        <authorList>
            <person name="Chiriac C."/>
            <person name="Salcher M."/>
            <person name="Ghai R."/>
            <person name="Kavagutti S V."/>
        </authorList>
    </citation>
    <scope>NUCLEOTIDE SEQUENCE</scope>
</reference>
<dbReference type="GO" id="GO:0005886">
    <property type="term" value="C:plasma membrane"/>
    <property type="evidence" value="ECO:0007669"/>
    <property type="project" value="TreeGrafter"/>
</dbReference>
<dbReference type="InterPro" id="IPR029063">
    <property type="entry name" value="SAM-dependent_MTases_sf"/>
</dbReference>